<evidence type="ECO:0000256" key="5">
    <source>
        <dbReference type="ARBA" id="ARBA00022664"/>
    </source>
</evidence>
<keyword evidence="6 13" id="KW-0479">Metal-binding</keyword>
<dbReference type="FunFam" id="4.10.1000.10:FF:000041">
    <property type="entry name" value="Pre-mRNA-splicing factor CWC24"/>
    <property type="match status" value="1"/>
</dbReference>
<dbReference type="PROSITE" id="PS50089">
    <property type="entry name" value="ZF_RING_2"/>
    <property type="match status" value="1"/>
</dbReference>
<evidence type="ECO:0000256" key="2">
    <source>
        <dbReference type="ARBA" id="ARBA00004123"/>
    </source>
</evidence>
<dbReference type="Pfam" id="PF00642">
    <property type="entry name" value="zf-CCCH"/>
    <property type="match status" value="1"/>
</dbReference>
<feature type="domain" description="C3H1-type" evidence="17">
    <location>
        <begin position="148"/>
        <end position="176"/>
    </location>
</feature>
<keyword evidence="11 14" id="KW-0508">mRNA splicing</keyword>
<feature type="region of interest" description="Disordered" evidence="15">
    <location>
        <begin position="30"/>
        <end position="57"/>
    </location>
</feature>
<dbReference type="SUPFAM" id="SSF57850">
    <property type="entry name" value="RING/U-box"/>
    <property type="match status" value="1"/>
</dbReference>
<dbReference type="EMBL" id="HE978316">
    <property type="protein sequence ID" value="CCK69691.1"/>
    <property type="molecule type" value="Genomic_DNA"/>
</dbReference>
<evidence type="ECO:0000256" key="6">
    <source>
        <dbReference type="ARBA" id="ARBA00022723"/>
    </source>
</evidence>
<dbReference type="STRING" id="1071383.J7S6D4"/>
<dbReference type="GO" id="GO:0000349">
    <property type="term" value="P:generation of catalytic spliceosome for first transesterification step"/>
    <property type="evidence" value="ECO:0007669"/>
    <property type="project" value="EnsemblFungi"/>
</dbReference>
<dbReference type="HOGENOM" id="CLU_050460_3_0_1"/>
<evidence type="ECO:0000256" key="8">
    <source>
        <dbReference type="ARBA" id="ARBA00022771"/>
    </source>
</evidence>
<gene>
    <name evidence="18" type="primary">KNAG0C05930</name>
    <name evidence="18" type="ordered locus">KNAG_0C05930</name>
</gene>
<evidence type="ECO:0000256" key="14">
    <source>
        <dbReference type="RuleBase" id="RU367110"/>
    </source>
</evidence>
<dbReference type="Proteomes" id="UP000006310">
    <property type="component" value="Chromosome 3"/>
</dbReference>
<dbReference type="Gene3D" id="3.30.40.10">
    <property type="entry name" value="Zinc/RING finger domain, C3HC4 (zinc finger)"/>
    <property type="match status" value="1"/>
</dbReference>
<dbReference type="eggNOG" id="KOG1813">
    <property type="taxonomic scope" value="Eukaryota"/>
</dbReference>
<comment type="function">
    <text evidence="1 14">Involved in pre-mRNA splicing.</text>
</comment>
<dbReference type="InterPro" id="IPR001841">
    <property type="entry name" value="Znf_RING"/>
</dbReference>
<feature type="region of interest" description="Disordered" evidence="15">
    <location>
        <begin position="81"/>
        <end position="112"/>
    </location>
</feature>
<keyword evidence="19" id="KW-1185">Reference proteome</keyword>
<keyword evidence="8 13" id="KW-0863">Zinc-finger</keyword>
<feature type="domain" description="RING-type" evidence="16">
    <location>
        <begin position="219"/>
        <end position="256"/>
    </location>
</feature>
<evidence type="ECO:0000259" key="16">
    <source>
        <dbReference type="PROSITE" id="PS50089"/>
    </source>
</evidence>
<keyword evidence="12 14" id="KW-0539">Nucleus</keyword>
<evidence type="ECO:0000256" key="3">
    <source>
        <dbReference type="ARBA" id="ARBA00009161"/>
    </source>
</evidence>
<dbReference type="GO" id="GO:0034247">
    <property type="term" value="P:snoRNA splicing"/>
    <property type="evidence" value="ECO:0007669"/>
    <property type="project" value="EnsemblFungi"/>
</dbReference>
<keyword evidence="9 13" id="KW-0862">Zinc</keyword>
<dbReference type="SMART" id="SM00184">
    <property type="entry name" value="RING"/>
    <property type="match status" value="1"/>
</dbReference>
<evidence type="ECO:0000313" key="19">
    <source>
        <dbReference type="Proteomes" id="UP000006310"/>
    </source>
</evidence>
<evidence type="ECO:0000259" key="17">
    <source>
        <dbReference type="PROSITE" id="PS50103"/>
    </source>
</evidence>
<keyword evidence="7 14" id="KW-0747">Spliceosome</keyword>
<keyword evidence="10 14" id="KW-0238">DNA-binding</keyword>
<evidence type="ECO:0000256" key="1">
    <source>
        <dbReference type="ARBA" id="ARBA00003777"/>
    </source>
</evidence>
<feature type="zinc finger region" description="C3H1-type" evidence="13">
    <location>
        <begin position="148"/>
        <end position="176"/>
    </location>
</feature>
<name>J7S6D4_HUIN7</name>
<dbReference type="GO" id="GO:0005684">
    <property type="term" value="C:U2-type spliceosomal complex"/>
    <property type="evidence" value="ECO:0007669"/>
    <property type="project" value="EnsemblFungi"/>
</dbReference>
<evidence type="ECO:0000256" key="4">
    <source>
        <dbReference type="ARBA" id="ARBA00020647"/>
    </source>
</evidence>
<dbReference type="KEGG" id="kng:KNAG_0C05930"/>
<dbReference type="RefSeq" id="XP_022463937.1">
    <property type="nucleotide sequence ID" value="XM_022607330.1"/>
</dbReference>
<dbReference type="GeneID" id="34525371"/>
<organism evidence="18 19">
    <name type="scientific">Huiozyma naganishii (strain ATCC MYA-139 / BCRC 22969 / CBS 8797 / KCTC 17520 / NBRC 10181 / NCYC 3082 / Yp74L-3)</name>
    <name type="common">Yeast</name>
    <name type="synonym">Kazachstania naganishii</name>
    <dbReference type="NCBI Taxonomy" id="1071383"/>
    <lineage>
        <taxon>Eukaryota</taxon>
        <taxon>Fungi</taxon>
        <taxon>Dikarya</taxon>
        <taxon>Ascomycota</taxon>
        <taxon>Saccharomycotina</taxon>
        <taxon>Saccharomycetes</taxon>
        <taxon>Saccharomycetales</taxon>
        <taxon>Saccharomycetaceae</taxon>
        <taxon>Huiozyma</taxon>
    </lineage>
</organism>
<dbReference type="OrthoDB" id="25761at2759"/>
<dbReference type="CDD" id="cd16539">
    <property type="entry name" value="RING-HC_RNF113A_B"/>
    <property type="match status" value="1"/>
</dbReference>
<evidence type="ECO:0000256" key="15">
    <source>
        <dbReference type="SAM" id="MobiDB-lite"/>
    </source>
</evidence>
<dbReference type="InterPro" id="IPR036855">
    <property type="entry name" value="Znf_CCCH_sf"/>
</dbReference>
<evidence type="ECO:0000313" key="18">
    <source>
        <dbReference type="EMBL" id="CCK69691.1"/>
    </source>
</evidence>
<comment type="subcellular location">
    <subcellularLocation>
        <location evidence="2 14">Nucleus</location>
    </subcellularLocation>
</comment>
<evidence type="ECO:0000256" key="9">
    <source>
        <dbReference type="ARBA" id="ARBA00022833"/>
    </source>
</evidence>
<evidence type="ECO:0000256" key="12">
    <source>
        <dbReference type="ARBA" id="ARBA00023242"/>
    </source>
</evidence>
<dbReference type="AlphaFoldDB" id="J7S6D4"/>
<dbReference type="PROSITE" id="PS50103">
    <property type="entry name" value="ZF_C3H1"/>
    <property type="match status" value="1"/>
</dbReference>
<dbReference type="GO" id="GO:0003677">
    <property type="term" value="F:DNA binding"/>
    <property type="evidence" value="ECO:0007669"/>
    <property type="project" value="UniProtKB-UniRule"/>
</dbReference>
<dbReference type="GO" id="GO:0008270">
    <property type="term" value="F:zinc ion binding"/>
    <property type="evidence" value="ECO:0007669"/>
    <property type="project" value="UniProtKB-KW"/>
</dbReference>
<dbReference type="InterPro" id="IPR039971">
    <property type="entry name" value="CWC24-like"/>
</dbReference>
<dbReference type="GO" id="GO:0000974">
    <property type="term" value="C:Prp19 complex"/>
    <property type="evidence" value="ECO:0007669"/>
    <property type="project" value="EnsemblFungi"/>
</dbReference>
<dbReference type="PANTHER" id="PTHR12930:SF0">
    <property type="entry name" value="RING FINGER PROTEIN 113B"/>
    <property type="match status" value="1"/>
</dbReference>
<reference evidence="19" key="2">
    <citation type="submission" date="2012-08" db="EMBL/GenBank/DDBJ databases">
        <title>Genome sequence of Kazachstania naganishii.</title>
        <authorList>
            <person name="Gordon J.L."/>
            <person name="Armisen D."/>
            <person name="Proux-Wera E."/>
            <person name="OhEigeartaigh S.S."/>
            <person name="Byrne K.P."/>
            <person name="Wolfe K.H."/>
        </authorList>
    </citation>
    <scope>NUCLEOTIDE SEQUENCE [LARGE SCALE GENOMIC DNA]</scope>
    <source>
        <strain evidence="19">ATCC MYA-139 / BCRC 22969 / CBS 8797 / CCRC 22969 / KCTC 17520 / NBRC 10181 / NCYC 3082</strain>
    </source>
</reference>
<proteinExistence type="inferred from homology"/>
<reference evidence="18 19" key="1">
    <citation type="journal article" date="2011" name="Proc. Natl. Acad. Sci. U.S.A.">
        <title>Evolutionary erosion of yeast sex chromosomes by mating-type switching accidents.</title>
        <authorList>
            <person name="Gordon J.L."/>
            <person name="Armisen D."/>
            <person name="Proux-Wera E."/>
            <person name="Oheigeartaigh S.S."/>
            <person name="Byrne K.P."/>
            <person name="Wolfe K.H."/>
        </authorList>
    </citation>
    <scope>NUCLEOTIDE SEQUENCE [LARGE SCALE GENOMIC DNA]</scope>
    <source>
        <strain evidence="19">ATCC MYA-139 / BCRC 22969 / CBS 8797 / CCRC 22969 / KCTC 17520 / NBRC 10181 / NCYC 3082</strain>
    </source>
</reference>
<evidence type="ECO:0000256" key="11">
    <source>
        <dbReference type="ARBA" id="ARBA00023187"/>
    </source>
</evidence>
<dbReference type="Pfam" id="PF13920">
    <property type="entry name" value="zf-C3HC4_3"/>
    <property type="match status" value="1"/>
</dbReference>
<evidence type="ECO:0000256" key="13">
    <source>
        <dbReference type="PROSITE-ProRule" id="PRU00723"/>
    </source>
</evidence>
<dbReference type="InterPro" id="IPR013083">
    <property type="entry name" value="Znf_RING/FYVE/PHD"/>
</dbReference>
<dbReference type="Gene3D" id="4.10.1000.10">
    <property type="entry name" value="Zinc finger, CCCH-type"/>
    <property type="match status" value="1"/>
</dbReference>
<dbReference type="InterPro" id="IPR000571">
    <property type="entry name" value="Znf_CCCH"/>
</dbReference>
<evidence type="ECO:0000256" key="10">
    <source>
        <dbReference type="ARBA" id="ARBA00023125"/>
    </source>
</evidence>
<dbReference type="PANTHER" id="PTHR12930">
    <property type="entry name" value="ZINC FINGER PROTEIN 183"/>
    <property type="match status" value="1"/>
</dbReference>
<dbReference type="SMART" id="SM00356">
    <property type="entry name" value="ZnF_C3H1"/>
    <property type="match status" value="1"/>
</dbReference>
<evidence type="ECO:0000256" key="7">
    <source>
        <dbReference type="ARBA" id="ARBA00022728"/>
    </source>
</evidence>
<comment type="similarity">
    <text evidence="3 14">Belongs to the CWC24 family.</text>
</comment>
<sequence>MSFGLGWSHIRCRRPCDMFKKRSNLFLSGGKRKRAPVTESPETGSDSDATEGDSVQKVPFKRRHIIAGAVAGESAASRRVASTVTGLGETSRGGDDGTVLEGRSEDDSADDESVVDKTLTSFVKQNQSQKSQHQIKQAANLKNTILVDYQPDICKDFKQTGYCGYGDSCKFLHSRDDFKAGWKLNQDWKIEDTEDNDEASEGTLRGRKHLDLEKIPFKCVICKQDYKSPIVTNCEHYFCRECFFKRTHTDSKCFICGKETNGSAKIAAGLKDLITKKNKETDKTEFNEAQTATSS</sequence>
<accession>J7S6D4</accession>
<keyword evidence="5 14" id="KW-0507">mRNA processing</keyword>
<dbReference type="OMA" id="FICRKEY"/>
<protein>
    <recommendedName>
        <fullName evidence="4 14">Pre-mRNA-splicing factor CWC24</fullName>
    </recommendedName>
</protein>
<comment type="subunit">
    <text evidence="14">Associated with the spliceosome.</text>
</comment>
<dbReference type="SUPFAM" id="SSF90229">
    <property type="entry name" value="CCCH zinc finger"/>
    <property type="match status" value="1"/>
</dbReference>